<accession>A0AAW0GDH8</accession>
<feature type="transmembrane region" description="Helical" evidence="1">
    <location>
        <begin position="221"/>
        <end position="241"/>
    </location>
</feature>
<protein>
    <recommendedName>
        <fullName evidence="4">G-protein coupled receptors family 1 profile domain-containing protein</fullName>
    </recommendedName>
</protein>
<reference evidence="2 3" key="1">
    <citation type="submission" date="2022-09" db="EMBL/GenBank/DDBJ databases">
        <authorList>
            <person name="Palmer J.M."/>
        </authorList>
    </citation>
    <scope>NUCLEOTIDE SEQUENCE [LARGE SCALE GENOMIC DNA]</scope>
    <source>
        <strain evidence="2 3">DSM 7382</strain>
    </source>
</reference>
<dbReference type="AlphaFoldDB" id="A0AAW0GDH8"/>
<evidence type="ECO:0000313" key="3">
    <source>
        <dbReference type="Proteomes" id="UP001385951"/>
    </source>
</evidence>
<sequence>MYLPNPSAAEAWLPPDLAPWYDANKYVYAFVLGAFLWDILASLGEEYTMFRKRPFVIVNIIYIMSRILSLGTLVATFIFTAAPGLDCTIALYFSTFCGGLATPINSLLFLIRVNGVYHHSRLAMIVFTFLWLSTCTAMMGPWTSKGSIIEHTSFCVVSHTHKYSGVVFFLLTIFDTIVFLAITLRVISISLSNSRSSWLKAFSKGKGMGKLSKALLQTGQLYYLVTVGVNMATMIVLWGFIGPSPFHQMLPVITIVLQNAMACKVFRLLKLGLIHETQPSLGEVTSAYFGHLSSQATTAVGDSTGMANVGKEVVVSAREEAVPQSIHIHGS</sequence>
<evidence type="ECO:0000313" key="2">
    <source>
        <dbReference type="EMBL" id="KAK7687676.1"/>
    </source>
</evidence>
<feature type="transmembrane region" description="Helical" evidence="1">
    <location>
        <begin position="56"/>
        <end position="83"/>
    </location>
</feature>
<keyword evidence="3" id="KW-1185">Reference proteome</keyword>
<dbReference type="Proteomes" id="UP001385951">
    <property type="component" value="Unassembled WGS sequence"/>
</dbReference>
<evidence type="ECO:0000256" key="1">
    <source>
        <dbReference type="SAM" id="Phobius"/>
    </source>
</evidence>
<feature type="transmembrane region" description="Helical" evidence="1">
    <location>
        <begin position="163"/>
        <end position="187"/>
    </location>
</feature>
<keyword evidence="1" id="KW-1133">Transmembrane helix</keyword>
<gene>
    <name evidence="2" type="ORF">QCA50_008891</name>
</gene>
<organism evidence="2 3">
    <name type="scientific">Cerrena zonata</name>
    <dbReference type="NCBI Taxonomy" id="2478898"/>
    <lineage>
        <taxon>Eukaryota</taxon>
        <taxon>Fungi</taxon>
        <taxon>Dikarya</taxon>
        <taxon>Basidiomycota</taxon>
        <taxon>Agaricomycotina</taxon>
        <taxon>Agaricomycetes</taxon>
        <taxon>Polyporales</taxon>
        <taxon>Cerrenaceae</taxon>
        <taxon>Cerrena</taxon>
    </lineage>
</organism>
<proteinExistence type="predicted"/>
<feature type="transmembrane region" description="Helical" evidence="1">
    <location>
        <begin position="26"/>
        <end position="44"/>
    </location>
</feature>
<evidence type="ECO:0008006" key="4">
    <source>
        <dbReference type="Google" id="ProtNLM"/>
    </source>
</evidence>
<keyword evidence="1" id="KW-0812">Transmembrane</keyword>
<keyword evidence="1" id="KW-0472">Membrane</keyword>
<name>A0AAW0GDH8_9APHY</name>
<comment type="caution">
    <text evidence="2">The sequence shown here is derived from an EMBL/GenBank/DDBJ whole genome shotgun (WGS) entry which is preliminary data.</text>
</comment>
<feature type="transmembrane region" description="Helical" evidence="1">
    <location>
        <begin position="89"/>
        <end position="110"/>
    </location>
</feature>
<feature type="transmembrane region" description="Helical" evidence="1">
    <location>
        <begin position="122"/>
        <end position="143"/>
    </location>
</feature>
<dbReference type="EMBL" id="JASBNA010000012">
    <property type="protein sequence ID" value="KAK7687676.1"/>
    <property type="molecule type" value="Genomic_DNA"/>
</dbReference>